<keyword evidence="1" id="KW-0378">Hydrolase</keyword>
<dbReference type="RefSeq" id="WP_348604587.1">
    <property type="nucleotide sequence ID" value="NZ_CP157276.1"/>
</dbReference>
<dbReference type="InterPro" id="IPR011697">
    <property type="entry name" value="Peptidase_C26"/>
</dbReference>
<evidence type="ECO:0000313" key="1">
    <source>
        <dbReference type="EMBL" id="MFM1728163.1"/>
    </source>
</evidence>
<dbReference type="Gene3D" id="3.40.50.880">
    <property type="match status" value="1"/>
</dbReference>
<accession>A0ABW9FSG2</accession>
<dbReference type="PROSITE" id="PS51273">
    <property type="entry name" value="GATASE_TYPE_1"/>
    <property type="match status" value="1"/>
</dbReference>
<evidence type="ECO:0000313" key="2">
    <source>
        <dbReference type="Proteomes" id="UP001629744"/>
    </source>
</evidence>
<comment type="caution">
    <text evidence="1">The sequence shown here is derived from an EMBL/GenBank/DDBJ whole genome shotgun (WGS) entry which is preliminary data.</text>
</comment>
<sequence length="245" mass="26602">MPDRPLIALTTWRRDLPTYLGERTDLFTVGTEYVRFFSARGLSVILVPECTGDEATALLSHVSGLVLSGGEDVGEWIARGENTDAPPDATTRDVTERALVVAAREMGLPVFGICRGMQLLAALHGSRVVDLPATRELHTYGLEPDAQLGYRHEIELAASPAGTRVASRIIVNSIHQQAISHCPEGFSVTASAADGTIEAIESTTDWYAAGVQWHPEKMCGADELAEQERFVAPFLGAVERYRQTP</sequence>
<dbReference type="PANTHER" id="PTHR43235">
    <property type="entry name" value="GLUTAMINE AMIDOTRANSFERASE PB2B2.05-RELATED"/>
    <property type="match status" value="1"/>
</dbReference>
<keyword evidence="2" id="KW-1185">Reference proteome</keyword>
<proteinExistence type="predicted"/>
<name>A0ABW9FSG2_9NOCA</name>
<dbReference type="PANTHER" id="PTHR43235:SF1">
    <property type="entry name" value="GLUTAMINE AMIDOTRANSFERASE PB2B2.05-RELATED"/>
    <property type="match status" value="1"/>
</dbReference>
<dbReference type="SUPFAM" id="SSF52317">
    <property type="entry name" value="Class I glutamine amidotransferase-like"/>
    <property type="match status" value="1"/>
</dbReference>
<protein>
    <submittedName>
        <fullName evidence="1">Gamma-glutamyl-gamma-aminobutyrate hydrolase family protein</fullName>
    </submittedName>
</protein>
<dbReference type="InterPro" id="IPR029062">
    <property type="entry name" value="Class_I_gatase-like"/>
</dbReference>
<dbReference type="Pfam" id="PF07722">
    <property type="entry name" value="Peptidase_C26"/>
    <property type="match status" value="1"/>
</dbReference>
<reference evidence="1 2" key="1">
    <citation type="submission" date="2023-11" db="EMBL/GenBank/DDBJ databases">
        <authorList>
            <person name="Val-Calvo J."/>
            <person name="Scortti M."/>
            <person name="Vazquez-Boland J."/>
        </authorList>
    </citation>
    <scope>NUCLEOTIDE SEQUENCE [LARGE SCALE GENOMIC DNA]</scope>
    <source>
        <strain evidence="1 2">DSM 46662</strain>
    </source>
</reference>
<dbReference type="GO" id="GO:0016787">
    <property type="term" value="F:hydrolase activity"/>
    <property type="evidence" value="ECO:0007669"/>
    <property type="project" value="UniProtKB-KW"/>
</dbReference>
<dbReference type="Proteomes" id="UP001629744">
    <property type="component" value="Unassembled WGS sequence"/>
</dbReference>
<dbReference type="EMBL" id="JBDLNU010000002">
    <property type="protein sequence ID" value="MFM1728163.1"/>
    <property type="molecule type" value="Genomic_DNA"/>
</dbReference>
<gene>
    <name evidence="1" type="ORF">ABEU19_001636</name>
</gene>
<dbReference type="InterPro" id="IPR044668">
    <property type="entry name" value="PuuD-like"/>
</dbReference>
<organism evidence="1 2">
    <name type="scientific">Prescottella soli</name>
    <dbReference type="NCBI Taxonomy" id="1543852"/>
    <lineage>
        <taxon>Bacteria</taxon>
        <taxon>Bacillati</taxon>
        <taxon>Actinomycetota</taxon>
        <taxon>Actinomycetes</taxon>
        <taxon>Mycobacteriales</taxon>
        <taxon>Nocardiaceae</taxon>
        <taxon>Prescottella</taxon>
    </lineage>
</organism>